<feature type="signal peptide" evidence="3">
    <location>
        <begin position="1"/>
        <end position="19"/>
    </location>
</feature>
<evidence type="ECO:0000256" key="1">
    <source>
        <dbReference type="SAM" id="Coils"/>
    </source>
</evidence>
<sequence length="589" mass="66398">MLKLFIVAVSDLLLMSSDADDFSEGSGHRELPQLDVSEWDPPPKSKQKASDSCDGAGCREKNGTNIKDIIVDKKRGLTYEEIIQNLEEKIKDLLQRTDYITLEVRSMLKFIQRQTRYNPDIILNKRLTEKIVKLGIAHVLLRVWGAVSKVQYLLNENVLAFKNLQTILSIIWNCSDKSATLCDSLSRCGIIQLFLSELHSDKLRSSDLSNDNYLYLVKAYLGVLHNIIRMCSDSRRLFRSANAVTILQIYLHRPQSLVKTKAYLILAYIINEEENDLINATDDNIKFILDILSEALDSENHFSKVHAFWAVEITCGLNHLAVNDVNKIRMGRQGAFPLYLKLLQSHNIDEQNLGAAGLWILSFNDENKLILRQQPECLQALQSLATSSSNESIRRAARGALWVVRTSAPSSSISTPERSTSHTTTTPTSSSSPDADIPHVMISYHWSGQEIMIRVKEKLKAVGYKVWMDVDNMSGSTLEAMALAVERASVILICMSQGYKDSPSCRTEAEYTYRLHKDIIPLLLQSDFVPDGWLGMMVGTRLHFDLSTKENISSELPRLIKEIGNRGRLPLGSRSRTSMNLSYDSLDGQ</sequence>
<accession>A0AAD9JZQ5</accession>
<feature type="region of interest" description="Disordered" evidence="2">
    <location>
        <begin position="410"/>
        <end position="434"/>
    </location>
</feature>
<dbReference type="InterPro" id="IPR011989">
    <property type="entry name" value="ARM-like"/>
</dbReference>
<feature type="region of interest" description="Disordered" evidence="2">
    <location>
        <begin position="24"/>
        <end position="56"/>
    </location>
</feature>
<dbReference type="SUPFAM" id="SSF48371">
    <property type="entry name" value="ARM repeat"/>
    <property type="match status" value="1"/>
</dbReference>
<dbReference type="Proteomes" id="UP001208570">
    <property type="component" value="Unassembled WGS sequence"/>
</dbReference>
<dbReference type="SUPFAM" id="SSF52200">
    <property type="entry name" value="Toll/Interleukin receptor TIR domain"/>
    <property type="match status" value="1"/>
</dbReference>
<dbReference type="Pfam" id="PF13676">
    <property type="entry name" value="TIR_2"/>
    <property type="match status" value="1"/>
</dbReference>
<feature type="compositionally biased region" description="Low complexity" evidence="2">
    <location>
        <begin position="410"/>
        <end position="433"/>
    </location>
</feature>
<evidence type="ECO:0000256" key="2">
    <source>
        <dbReference type="SAM" id="MobiDB-lite"/>
    </source>
</evidence>
<dbReference type="Gene3D" id="3.40.50.10140">
    <property type="entry name" value="Toll/interleukin-1 receptor homology (TIR) domain"/>
    <property type="match status" value="1"/>
</dbReference>
<name>A0AAD9JZQ5_9ANNE</name>
<keyword evidence="6" id="KW-1185">Reference proteome</keyword>
<keyword evidence="1" id="KW-0175">Coiled coil</keyword>
<keyword evidence="3" id="KW-0732">Signal</keyword>
<dbReference type="InterPro" id="IPR016024">
    <property type="entry name" value="ARM-type_fold"/>
</dbReference>
<protein>
    <recommendedName>
        <fullName evidence="4">TIR domain-containing protein</fullName>
    </recommendedName>
</protein>
<evidence type="ECO:0000313" key="6">
    <source>
        <dbReference type="Proteomes" id="UP001208570"/>
    </source>
</evidence>
<dbReference type="InterPro" id="IPR035897">
    <property type="entry name" value="Toll_tir_struct_dom_sf"/>
</dbReference>
<dbReference type="GO" id="GO:0007165">
    <property type="term" value="P:signal transduction"/>
    <property type="evidence" value="ECO:0007669"/>
    <property type="project" value="InterPro"/>
</dbReference>
<dbReference type="PANTHER" id="PTHR46270:SF2">
    <property type="entry name" value="TIR DOMAIN-CONTAINING PROTEIN"/>
    <property type="match status" value="1"/>
</dbReference>
<feature type="coiled-coil region" evidence="1">
    <location>
        <begin position="76"/>
        <end position="103"/>
    </location>
</feature>
<dbReference type="InterPro" id="IPR000157">
    <property type="entry name" value="TIR_dom"/>
</dbReference>
<feature type="chain" id="PRO_5042038884" description="TIR domain-containing protein" evidence="3">
    <location>
        <begin position="20"/>
        <end position="589"/>
    </location>
</feature>
<evidence type="ECO:0000256" key="3">
    <source>
        <dbReference type="SAM" id="SignalP"/>
    </source>
</evidence>
<dbReference type="Gene3D" id="1.25.10.10">
    <property type="entry name" value="Leucine-rich Repeat Variant"/>
    <property type="match status" value="2"/>
</dbReference>
<comment type="caution">
    <text evidence="5">The sequence shown here is derived from an EMBL/GenBank/DDBJ whole genome shotgun (WGS) entry which is preliminary data.</text>
</comment>
<evidence type="ECO:0000313" key="5">
    <source>
        <dbReference type="EMBL" id="KAK2161886.1"/>
    </source>
</evidence>
<feature type="domain" description="TIR" evidence="4">
    <location>
        <begin position="440"/>
        <end position="550"/>
    </location>
</feature>
<reference evidence="5" key="1">
    <citation type="journal article" date="2023" name="Mol. Biol. Evol.">
        <title>Third-Generation Sequencing Reveals the Adaptive Role of the Epigenome in Three Deep-Sea Polychaetes.</title>
        <authorList>
            <person name="Perez M."/>
            <person name="Aroh O."/>
            <person name="Sun Y."/>
            <person name="Lan Y."/>
            <person name="Juniper S.K."/>
            <person name="Young C.R."/>
            <person name="Angers B."/>
            <person name="Qian P.Y."/>
        </authorList>
    </citation>
    <scope>NUCLEOTIDE SEQUENCE</scope>
    <source>
        <strain evidence="5">P08H-3</strain>
    </source>
</reference>
<dbReference type="PANTHER" id="PTHR46270">
    <property type="entry name" value="ARMADILLO-TYPE FOLD-RELATED"/>
    <property type="match status" value="1"/>
</dbReference>
<proteinExistence type="predicted"/>
<dbReference type="AlphaFoldDB" id="A0AAD9JZQ5"/>
<evidence type="ECO:0000259" key="4">
    <source>
        <dbReference type="Pfam" id="PF13676"/>
    </source>
</evidence>
<dbReference type="EMBL" id="JAODUP010000108">
    <property type="protein sequence ID" value="KAK2161886.1"/>
    <property type="molecule type" value="Genomic_DNA"/>
</dbReference>
<gene>
    <name evidence="5" type="ORF">LSH36_108g05016</name>
</gene>
<organism evidence="5 6">
    <name type="scientific">Paralvinella palmiformis</name>
    <dbReference type="NCBI Taxonomy" id="53620"/>
    <lineage>
        <taxon>Eukaryota</taxon>
        <taxon>Metazoa</taxon>
        <taxon>Spiralia</taxon>
        <taxon>Lophotrochozoa</taxon>
        <taxon>Annelida</taxon>
        <taxon>Polychaeta</taxon>
        <taxon>Sedentaria</taxon>
        <taxon>Canalipalpata</taxon>
        <taxon>Terebellida</taxon>
        <taxon>Terebelliformia</taxon>
        <taxon>Alvinellidae</taxon>
        <taxon>Paralvinella</taxon>
    </lineage>
</organism>